<comment type="caution">
    <text evidence="2">The sequence shown here is derived from an EMBL/GenBank/DDBJ whole genome shotgun (WGS) entry which is preliminary data.</text>
</comment>
<feature type="region of interest" description="Disordered" evidence="1">
    <location>
        <begin position="216"/>
        <end position="242"/>
    </location>
</feature>
<evidence type="ECO:0000313" key="2">
    <source>
        <dbReference type="EMBL" id="KAF6058428.1"/>
    </source>
</evidence>
<dbReference type="GO" id="GO:0000171">
    <property type="term" value="F:ribonuclease MRP activity"/>
    <property type="evidence" value="ECO:0007669"/>
    <property type="project" value="TreeGrafter"/>
</dbReference>
<dbReference type="Proteomes" id="UP000590412">
    <property type="component" value="Unassembled WGS sequence"/>
</dbReference>
<gene>
    <name evidence="2" type="ORF">FOB60_000010</name>
</gene>
<evidence type="ECO:0000256" key="1">
    <source>
        <dbReference type="SAM" id="MobiDB-lite"/>
    </source>
</evidence>
<dbReference type="GO" id="GO:0005655">
    <property type="term" value="C:nucleolar ribonuclease P complex"/>
    <property type="evidence" value="ECO:0007669"/>
    <property type="project" value="TreeGrafter"/>
</dbReference>
<dbReference type="PANTHER" id="PTHR28272">
    <property type="entry name" value="RIBONUCLEASES P/MRP PROTEIN SUBUNIT POP3"/>
    <property type="match status" value="1"/>
</dbReference>
<feature type="compositionally biased region" description="Basic and acidic residues" evidence="1">
    <location>
        <begin position="232"/>
        <end position="242"/>
    </location>
</feature>
<dbReference type="GO" id="GO:0005829">
    <property type="term" value="C:cytosol"/>
    <property type="evidence" value="ECO:0007669"/>
    <property type="project" value="TreeGrafter"/>
</dbReference>
<dbReference type="PANTHER" id="PTHR28272:SF1">
    <property type="entry name" value="RIBONUCLEASES P_MRP PROTEIN SUBUNIT POP3"/>
    <property type="match status" value="1"/>
</dbReference>
<dbReference type="InterPro" id="IPR013241">
    <property type="entry name" value="RNase_P_Pop3"/>
</dbReference>
<feature type="region of interest" description="Disordered" evidence="1">
    <location>
        <begin position="1"/>
        <end position="20"/>
    </location>
</feature>
<dbReference type="GO" id="GO:0004526">
    <property type="term" value="F:ribonuclease P activity"/>
    <property type="evidence" value="ECO:0007669"/>
    <property type="project" value="TreeGrafter"/>
</dbReference>
<reference evidence="2" key="1">
    <citation type="submission" date="2020-03" db="EMBL/GenBank/DDBJ databases">
        <title>FDA dAtabase for Regulatory Grade micrObial Sequences (FDA-ARGOS): Supporting development and validation of Infectious Disease Dx tests.</title>
        <authorList>
            <person name="Campos J."/>
            <person name="Goldberg B."/>
            <person name="Tallon L."/>
            <person name="Sadzewicz L."/>
            <person name="Vavikolanu K."/>
            <person name="Mehta A."/>
            <person name="Aluvathingal J."/>
            <person name="Nadendla S."/>
            <person name="Nandy P."/>
            <person name="Geyer C."/>
            <person name="Yan Y."/>
            <person name="Sichtig H."/>
        </authorList>
    </citation>
    <scope>NUCLEOTIDE SEQUENCE [LARGE SCALE GENOMIC DNA]</scope>
    <source>
        <strain evidence="2">FDAARGOS_652</strain>
    </source>
</reference>
<evidence type="ECO:0000313" key="3">
    <source>
        <dbReference type="Proteomes" id="UP000590412"/>
    </source>
</evidence>
<dbReference type="GO" id="GO:0000172">
    <property type="term" value="C:ribonuclease MRP complex"/>
    <property type="evidence" value="ECO:0007669"/>
    <property type="project" value="TreeGrafter"/>
</dbReference>
<name>A0A8X7NQZ9_CANPA</name>
<dbReference type="GO" id="GO:0006364">
    <property type="term" value="P:rRNA processing"/>
    <property type="evidence" value="ECO:0007669"/>
    <property type="project" value="InterPro"/>
</dbReference>
<proteinExistence type="predicted"/>
<organism evidence="2 3">
    <name type="scientific">Candida parapsilosis</name>
    <name type="common">Yeast</name>
    <dbReference type="NCBI Taxonomy" id="5480"/>
    <lineage>
        <taxon>Eukaryota</taxon>
        <taxon>Fungi</taxon>
        <taxon>Dikarya</taxon>
        <taxon>Ascomycota</taxon>
        <taxon>Saccharomycotina</taxon>
        <taxon>Pichiomycetes</taxon>
        <taxon>Debaryomycetaceae</taxon>
        <taxon>Candida/Lodderomyces clade</taxon>
        <taxon>Candida</taxon>
    </lineage>
</organism>
<dbReference type="EMBL" id="JABWAB010000001">
    <property type="protein sequence ID" value="KAF6058428.1"/>
    <property type="molecule type" value="Genomic_DNA"/>
</dbReference>
<dbReference type="OrthoDB" id="20109at2759"/>
<dbReference type="AlphaFoldDB" id="A0A8X7NQZ9"/>
<dbReference type="GO" id="GO:0008033">
    <property type="term" value="P:tRNA processing"/>
    <property type="evidence" value="ECO:0007669"/>
    <property type="project" value="InterPro"/>
</dbReference>
<accession>A0A8X7NQZ9</accession>
<dbReference type="GO" id="GO:0034965">
    <property type="term" value="P:intronic box C/D snoRNA processing"/>
    <property type="evidence" value="ECO:0007669"/>
    <property type="project" value="TreeGrafter"/>
</dbReference>
<feature type="compositionally biased region" description="Basic residues" evidence="1">
    <location>
        <begin position="221"/>
        <end position="231"/>
    </location>
</feature>
<protein>
    <submittedName>
        <fullName evidence="2">RNase P subunit Pop3 family protein</fullName>
    </submittedName>
</protein>
<dbReference type="Pfam" id="PF08228">
    <property type="entry name" value="RNase_P_pop3"/>
    <property type="match status" value="1"/>
</dbReference>
<sequence>MSNKGVTKPDNAVPTSLKSRNNKRNQVFKALLDNPYTQSNTWPFVTPSVAKDLLDLMDVLLRPTLQSSETSNNDKLKWIHYGFNSTVETLERQAANNRGKHKDSIRQIKYLIVCKYDITPQLLTSMFPVLCFTASKSASDMVKLVQLPKGSMERISSITGVANTGILGLSTGVTLVEPIYELIDKHVKDIEIPWMKDVFQSPGKFYQPQVKQLVVKAPQGRTKKKKNKNRKKNSESIDKSNA</sequence>